<feature type="disulfide bond" evidence="8">
    <location>
        <begin position="1330"/>
        <end position="1347"/>
    </location>
</feature>
<dbReference type="InterPro" id="IPR049883">
    <property type="entry name" value="NOTCH1_EGF-like"/>
</dbReference>
<feature type="domain" description="EGF-like" evidence="12">
    <location>
        <begin position="1461"/>
        <end position="1500"/>
    </location>
</feature>
<keyword evidence="4" id="KW-0677">Repeat</keyword>
<evidence type="ECO:0000313" key="15">
    <source>
        <dbReference type="WBParaSite" id="Gr19_v10_g12163.t1"/>
    </source>
</evidence>
<dbReference type="PRINTS" id="PR00453">
    <property type="entry name" value="VWFADOMAIN"/>
</dbReference>
<feature type="domain" description="EGF-like" evidence="12">
    <location>
        <begin position="2310"/>
        <end position="2348"/>
    </location>
</feature>
<feature type="domain" description="EGF-like" evidence="12">
    <location>
        <begin position="2968"/>
        <end position="3007"/>
    </location>
</feature>
<evidence type="ECO:0000259" key="13">
    <source>
        <dbReference type="PROSITE" id="PS50234"/>
    </source>
</evidence>
<dbReference type="FunFam" id="3.40.50.410:FF:000047">
    <property type="entry name" value="von Willebrand factor A domain containing 2"/>
    <property type="match status" value="1"/>
</dbReference>
<keyword evidence="3" id="KW-0732">Signal</keyword>
<dbReference type="SMART" id="SM00192">
    <property type="entry name" value="LDLa"/>
    <property type="match status" value="2"/>
</dbReference>
<dbReference type="Gene3D" id="3.40.50.410">
    <property type="entry name" value="von Willebrand factor, type A domain"/>
    <property type="match status" value="1"/>
</dbReference>
<dbReference type="PROSITE" id="PS50024">
    <property type="entry name" value="SEA"/>
    <property type="match status" value="2"/>
</dbReference>
<dbReference type="WBParaSite" id="Gr19_v10_g12163.t1">
    <property type="protein sequence ID" value="Gr19_v10_g12163.t1"/>
    <property type="gene ID" value="Gr19_v10_g12163"/>
</dbReference>
<feature type="domain" description="EGF-like" evidence="12">
    <location>
        <begin position="956"/>
        <end position="994"/>
    </location>
</feature>
<feature type="domain" description="EGF-like" evidence="12">
    <location>
        <begin position="2658"/>
        <end position="2696"/>
    </location>
</feature>
<keyword evidence="2 10" id="KW-0812">Transmembrane</keyword>
<feature type="domain" description="EGF-like" evidence="12">
    <location>
        <begin position="2558"/>
        <end position="2606"/>
    </location>
</feature>
<dbReference type="Gene3D" id="2.10.25.10">
    <property type="entry name" value="Laminin"/>
    <property type="match status" value="32"/>
</dbReference>
<dbReference type="InterPro" id="IPR000152">
    <property type="entry name" value="EGF-type_Asp/Asn_hydroxyl_site"/>
</dbReference>
<feature type="domain" description="EGF-like" evidence="12">
    <location>
        <begin position="3527"/>
        <end position="3566"/>
    </location>
</feature>
<feature type="domain" description="EGF-like" evidence="12">
    <location>
        <begin position="681"/>
        <end position="720"/>
    </location>
</feature>
<dbReference type="InterPro" id="IPR024731">
    <property type="entry name" value="NELL2-like_EGF"/>
</dbReference>
<feature type="compositionally biased region" description="Basic residues" evidence="9">
    <location>
        <begin position="3993"/>
        <end position="4002"/>
    </location>
</feature>
<comment type="caution">
    <text evidence="8">Lacks conserved residue(s) required for the propagation of feature annotation.</text>
</comment>
<feature type="domain" description="EGF-like" evidence="12">
    <location>
        <begin position="2410"/>
        <end position="2449"/>
    </location>
</feature>
<dbReference type="SMART" id="SM00327">
    <property type="entry name" value="VWA"/>
    <property type="match status" value="1"/>
</dbReference>
<dbReference type="SMART" id="SM00179">
    <property type="entry name" value="EGF_CA"/>
    <property type="match status" value="38"/>
</dbReference>
<accession>A0A914GXX1</accession>
<dbReference type="SMART" id="SM00200">
    <property type="entry name" value="SEA"/>
    <property type="match status" value="2"/>
</dbReference>
<feature type="region of interest" description="Disordered" evidence="9">
    <location>
        <begin position="1810"/>
        <end position="1840"/>
    </location>
</feature>
<feature type="domain" description="EGF-like" evidence="12">
    <location>
        <begin position="1151"/>
        <end position="1190"/>
    </location>
</feature>
<dbReference type="SUPFAM" id="SSF53300">
    <property type="entry name" value="vWA-like"/>
    <property type="match status" value="1"/>
</dbReference>
<feature type="domain" description="EGF-like" evidence="12">
    <location>
        <begin position="2508"/>
        <end position="2547"/>
    </location>
</feature>
<feature type="domain" description="EGF-like" evidence="12">
    <location>
        <begin position="3479"/>
        <end position="3516"/>
    </location>
</feature>
<dbReference type="InterPro" id="IPR002035">
    <property type="entry name" value="VWF_A"/>
</dbReference>
<dbReference type="InterPro" id="IPR000082">
    <property type="entry name" value="SEA_dom"/>
</dbReference>
<dbReference type="Pfam" id="PF23427">
    <property type="entry name" value="EGF_4"/>
    <property type="match status" value="1"/>
</dbReference>
<dbReference type="SUPFAM" id="SSF57196">
    <property type="entry name" value="EGF/Laminin"/>
    <property type="match status" value="5"/>
</dbReference>
<dbReference type="PROSITE" id="PS50234">
    <property type="entry name" value="VWFA"/>
    <property type="match status" value="1"/>
</dbReference>
<feature type="domain" description="EGF-like" evidence="12">
    <location>
        <begin position="1318"/>
        <end position="1362"/>
    </location>
</feature>
<feature type="disulfide bond" evidence="8">
    <location>
        <begin position="3703"/>
        <end position="3712"/>
    </location>
</feature>
<feature type="domain" description="EGF-like" evidence="12">
    <location>
        <begin position="1253"/>
        <end position="1292"/>
    </location>
</feature>
<feature type="domain" description="EGF-like" evidence="12">
    <location>
        <begin position="2608"/>
        <end position="2646"/>
    </location>
</feature>
<feature type="domain" description="EGF-like" evidence="12">
    <location>
        <begin position="2258"/>
        <end position="2297"/>
    </location>
</feature>
<feature type="domain" description="EGF-like" evidence="12">
    <location>
        <begin position="1950"/>
        <end position="1988"/>
    </location>
</feature>
<evidence type="ECO:0000259" key="12">
    <source>
        <dbReference type="PROSITE" id="PS50026"/>
    </source>
</evidence>
<dbReference type="CDD" id="cd00054">
    <property type="entry name" value="EGF_CA"/>
    <property type="match status" value="7"/>
</dbReference>
<dbReference type="PROSITE" id="PS01187">
    <property type="entry name" value="EGF_CA"/>
    <property type="match status" value="2"/>
</dbReference>
<keyword evidence="14" id="KW-1185">Reference proteome</keyword>
<dbReference type="InterPro" id="IPR056590">
    <property type="entry name" value="Mua-3/Mup-4_EGF"/>
</dbReference>
<feature type="domain" description="EGF-like" evidence="12">
    <location>
        <begin position="1053"/>
        <end position="1091"/>
    </location>
</feature>
<feature type="domain" description="EGF-like" evidence="12">
    <location>
        <begin position="2460"/>
        <end position="2499"/>
    </location>
</feature>
<dbReference type="InterPro" id="IPR018097">
    <property type="entry name" value="EGF_Ca-bd_CS"/>
</dbReference>
<keyword evidence="5 10" id="KW-1133">Transmembrane helix</keyword>
<dbReference type="SMART" id="SM00286">
    <property type="entry name" value="PTI"/>
    <property type="match status" value="8"/>
</dbReference>
<feature type="region of interest" description="Disordered" evidence="9">
    <location>
        <begin position="297"/>
        <end position="332"/>
    </location>
</feature>
<dbReference type="Pfam" id="PF25314">
    <property type="entry name" value="TNFR_nem"/>
    <property type="match status" value="2"/>
</dbReference>
<feature type="domain" description="EGF-like" evidence="12">
    <location>
        <begin position="1200"/>
        <end position="1241"/>
    </location>
</feature>
<keyword evidence="6 8" id="KW-1015">Disulfide bond</keyword>
<feature type="compositionally biased region" description="Basic and acidic residues" evidence="9">
    <location>
        <begin position="297"/>
        <end position="308"/>
    </location>
</feature>
<evidence type="ECO:0000256" key="6">
    <source>
        <dbReference type="ARBA" id="ARBA00023157"/>
    </source>
</evidence>
<feature type="domain" description="EGF-like" evidence="12">
    <location>
        <begin position="3575"/>
        <end position="3613"/>
    </location>
</feature>
<evidence type="ECO:0000259" key="11">
    <source>
        <dbReference type="PROSITE" id="PS50024"/>
    </source>
</evidence>
<dbReference type="Pfam" id="PF12947">
    <property type="entry name" value="EGF_3"/>
    <property type="match status" value="1"/>
</dbReference>
<feature type="domain" description="EGF-like" evidence="12">
    <location>
        <begin position="2208"/>
        <end position="2246"/>
    </location>
</feature>
<dbReference type="InterPro" id="IPR013032">
    <property type="entry name" value="EGF-like_CS"/>
</dbReference>
<evidence type="ECO:0000256" key="4">
    <source>
        <dbReference type="ARBA" id="ARBA00022737"/>
    </source>
</evidence>
<feature type="compositionally biased region" description="Basic and acidic residues" evidence="9">
    <location>
        <begin position="3975"/>
        <end position="3985"/>
    </location>
</feature>
<feature type="domain" description="EGF-like" evidence="12">
    <location>
        <begin position="2707"/>
        <end position="2745"/>
    </location>
</feature>
<feature type="domain" description="EGF-like" evidence="12">
    <location>
        <begin position="3676"/>
        <end position="3713"/>
    </location>
</feature>
<dbReference type="PANTHER" id="PTHR24039">
    <property type="entry name" value="FIBRILLIN-RELATED"/>
    <property type="match status" value="1"/>
</dbReference>
<dbReference type="InterPro" id="IPR002172">
    <property type="entry name" value="LDrepeatLR_classA_rpt"/>
</dbReference>
<dbReference type="Pfam" id="PF07645">
    <property type="entry name" value="EGF_CA"/>
    <property type="match status" value="23"/>
</dbReference>
<dbReference type="PRINTS" id="PR00261">
    <property type="entry name" value="LDLRECEPTOR"/>
</dbReference>
<keyword evidence="7" id="KW-0325">Glycoprotein</keyword>
<dbReference type="InterPro" id="IPR009030">
    <property type="entry name" value="Growth_fac_rcpt_cys_sf"/>
</dbReference>
<feature type="compositionally biased region" description="Low complexity" evidence="9">
    <location>
        <begin position="1810"/>
        <end position="1827"/>
    </location>
</feature>
<reference evidence="15" key="1">
    <citation type="submission" date="2022-11" db="UniProtKB">
        <authorList>
            <consortium name="WormBaseParasite"/>
        </authorList>
    </citation>
    <scope>IDENTIFICATION</scope>
</reference>
<evidence type="ECO:0000256" key="3">
    <source>
        <dbReference type="ARBA" id="ARBA00022729"/>
    </source>
</evidence>
<feature type="domain" description="VWFA" evidence="13">
    <location>
        <begin position="1521"/>
        <end position="1700"/>
    </location>
</feature>
<dbReference type="Gene3D" id="4.10.400.10">
    <property type="entry name" value="Low-density Lipoprotein Receptor"/>
    <property type="match status" value="2"/>
</dbReference>
<feature type="transmembrane region" description="Helical" evidence="10">
    <location>
        <begin position="3718"/>
        <end position="3743"/>
    </location>
</feature>
<feature type="domain" description="SEA" evidence="11">
    <location>
        <begin position="3352"/>
        <end position="3477"/>
    </location>
</feature>
<feature type="domain" description="EGF-like" evidence="12">
    <location>
        <begin position="2811"/>
        <end position="2850"/>
    </location>
</feature>
<dbReference type="PROSITE" id="PS50026">
    <property type="entry name" value="EGF_3"/>
    <property type="match status" value="37"/>
</dbReference>
<dbReference type="FunFam" id="2.10.25.10:FF:000038">
    <property type="entry name" value="Fibrillin 2"/>
    <property type="match status" value="1"/>
</dbReference>
<evidence type="ECO:0000256" key="2">
    <source>
        <dbReference type="ARBA" id="ARBA00022692"/>
    </source>
</evidence>
<dbReference type="InterPro" id="IPR036055">
    <property type="entry name" value="LDL_receptor-like_sf"/>
</dbReference>
<evidence type="ECO:0000256" key="1">
    <source>
        <dbReference type="ARBA" id="ARBA00022536"/>
    </source>
</evidence>
<dbReference type="GO" id="GO:0005509">
    <property type="term" value="F:calcium ion binding"/>
    <property type="evidence" value="ECO:0007669"/>
    <property type="project" value="InterPro"/>
</dbReference>
<protein>
    <submittedName>
        <fullName evidence="15">Transmembrane cell adhesion receptor mua-3</fullName>
    </submittedName>
</protein>
<evidence type="ECO:0000256" key="7">
    <source>
        <dbReference type="ARBA" id="ARBA00023180"/>
    </source>
</evidence>
<dbReference type="Pfam" id="PF25478">
    <property type="entry name" value="EGF_Mua-3"/>
    <property type="match status" value="1"/>
</dbReference>
<sequence>MLKTKLDTFPAIDRPCSPPSEFECGCGQPRCVPATVVSDGAADCADATDELEEAWEDLCGDGTPSRRSATWRTRRGVAQLCPKARARECPTELGQVCVCFVQSGEAWVEPATCCLLIPIHPHILPLSVIPLPQSAAVVVLLLLCCGDVLCICHCVAAGRRPVGGRDGRDVVDYDEPTHPPAIIRSISSPTVRPIHTNHTHTERRTFLSIRPSVRPSIRCMCGCCCTVTTSSARRSSATATDQCNNRRNRNKRRTETMVEKCCEFLSSARPNCSAQFVRISINLTGNGDTERHSVAAEGAKVEEQKEEAPLAVRVRQKQRQQQQRSSSDWEKEEIMQIRVPSHASARGCALRSSGAGNAAVAPSHSLIFPLAFLIFLSVLPSRTASSSYSSYSAIDRPCSPPSEFECGCGQPRCVPATVVSDGAADCADATDELEEAWEDLCGDGTPSRRSATWRTRRGVAQLCPKARARECPTELGQVCVEFDLRPRCVCKLGFFRAPGLSACVPIEAFPHFDASNAFDLMDALRRAEPNCSRLVADLTRVYPGLFLFKSDGTKRQRDELMETDRQLTIRVASGGAGSARTEDEKKVALAEECDPEERTSGCGEGKVCAELKEAEKNGTDGRGTGRCVVLVDECANMTLNDCDPKARCIDNDFGFECLCPEGFIDTSPNPHEFPGRKCRKLVNECLNPLMNDCSPDADCVDELIGFSCNCKPGRTDISSLDTKRAGRKCSIGLNECLLGLNDCHRLATCVDLEDGFRCECPRELIDSSPANRPGRNCTSLLEESQSDRFASSVDQLFHCDSSTCDPSTAECVPFSSSSAPRGQPAACRCRPGLVPLSTTDDRSFPFRCGRANKACSLFFPNLFSSIPCASNSSKMASPRPFCCSFPIFFHLIIPLALLFTKTAGSNPCQDYTLHDCDPVAECDSEQPGFFQCKCPRGYVDIGVDKKRMPGRKCKKEENECALGRHECDANAECVDTAEAFTCRCKSGWTDVSADKANFPGRSCRRSDQCRSANCAPEAECHEGPQGPICRCLTGFADVSAQHGKGPGSVCRVVQNECHSGKHDCSRDANCIDTADSFTCRCKEAFRDDSPSRDKPGRVCTRTTVPDSPECDVNDPMSCDKGKHEACLFISGSYHCSCPNGYGRLPDGRCLAINECEDSRLNECSPDAECIDQAEAYTCKCKNGFADISPQGQSGILCRRRVNECAQPQNFDVDCDANAICIDTEESFSCRCRPGFADISEQINKLPGRRCVEAVNECLDRKLNDCSENSVCEDSKEGYTCKCRAGFLDASENAGKYPGRVCIKSEKNLSGGSASFEFAQDSCDPKAKSACKGGLQCTDRLQTGTFVCACPDGQFLYSDGTCRLATACVNAECDKNAICVNVFDSFRCQCKPNYWDMSPDPETKPGRNCKELINECATDSHDCSPFAECVDATDGYACVCRDGFVDSSSQYELLPGRKCSNASNECTDRSLHTCDENADCVDTPASYSCKCIPGYVDVSSSANLPPGRVCTVVTTCPKQKTDLMFLIDGSGSIGSAVFRNEVLRFVRDFVELFDIGLENTRVGLIQYSDQIRHEFDLNQYVDKPSLLQAIAQTQYLTGLTRTGAAIQHMVVEGFSERRGARPVQADVSRVAIVITDGRSQDNVSEPAKAARHLRVNMFSIGVTDHVLASELESIAGSSQRWFYVDRFKDLDMRLRSIVQKLTCPSPPRPPPPPTGCSVEAQTGCDRTRNERCELLNGKPTCLCPGEFVRHPQTKVCGGELCNPELPTSCPHPELCAKTPFGNFRCVCPSQHTRDHQSGICLTSVQRQQHQQQQQQQQLHSTTTVSQQHPSMSSKFPSCPAGTVPNPRSGKCAVPGSCDPAEEQPCDVRKREKCLLHSSGQFHACQCLHGEKKHPATEICLRNECVDKRDNDCDRSAKCIDTDDSYICACPQGFLDQSPDPMNRPGRVCVAEINECALGKHRCSPDAICEDTPTGYVCRCKPGFIDLSTNPRHEAGIVCKKLIDECARSELNTCHTDAICVDTHDSYKCICKPGYDDLDEFRNPGRQCVKVQRPSKCQEEGKRQCDKNARCFYDEQNDKLECVCPPNFRDKSPEPIIKPGRVCIPLIPECDNPTLNDCDSPDRAICTDTDEGYMCRCRQGFLDISPNITTKAGRLCKSLENECVKGSHDCARDGGICEDTPDSYTCRCAANFLDVSLDRKNRPGRNCKRLIDECASGQNDCFPGALCADTEDSYTCACPPNHLDVSPDPVKRPGRRCLLRVNECGVVGLSDCSPNASCQDTDEGYNCTCADGFVDESPNRQRRPGRVCRPALVDECQLRKHDCHQDAQCVDLAHGFTCQCRPQFLDESSDRVTLPGRLCVPRPTQAPEECQLGAGAGCNATLHEVCRVIGGVAKCSCPINYERHSVSRACTVIDECQFPQLNDCHPSAECTDAPQGYSCKCRSGFRDVSPSKDKPGRVCRAMVNECQFAHLNDCHQNAECVDLEDAYQCRCNAGFKDLRPERPGRLCQQMVNECARPETNSCDKNAKCADEENGYRCECKTGFADVSPTPTLPGRACRPIVNECADAKLNDCDRMAKCVDLEDGYRCECPSNSRDISPSPAFPGRVCHVFENECLTGKHDCDPQALCHDNEQAFTCECPEGFTDRSPNKQHRSGRVCVKLVDECKEGHDTCSSNADCRDLEEGYTCECQDGYVDRSPNLAIQPGRICGPSETCPVNHECSAAAVCEPQGGNKYTCTCIQGYVDQSPEGMQGRICVRNSFCRDPKLNNCSRKAVCYEEGEGYRCECARGYVDKSLEGSPKGRVCELPPAPALPQRHPCQEGSHDCHAKASCRAVGAMSFVCECLSGYEDRSPDPKNKGGRVCLLTEPICLDNTRNDCHPAAICAEDAQSPGGGGFTCRCRDGYVDQSPDKTRKAGRICVEYINECLDRSLNDCDPLAVCEDLPDGYTCRCPHNAIDQSPDKRRSGRKCFAQTNECANPSLNNCSRFADCFDKPEGYECRCRAEYHDENPKQPGTSCKFMQNECLNPALNDCSPNAECVDLAGGYMCKCKAPNVDKGPKELPGRICLYNECDDPKLNKCDKNARCEDTEDGYSCRCNDGFYDESASKGQEAGRYCVDYQFGNEAPPVVEQKPHQTSKLPGTACGHNNWCLEERKEVCVGGVRCLCRPGEGRGAPDQKCVPVERTSMAVRVSTQAQKPLFYSSEFGDSSSSSYVELAQEFQRDIGRAVGSTSLAPRYVTSDVSYVTHPKAFNSSWSDGLLVNFTIGTHRGSEPIDRCGLWKQLMSSLHRSNGAIGGGRLNVAPDVDLLDPCAKPVPAGEQCGGAVCNESLGEVCIGGELCGCPTGHKRYSPDDQCRLVESFTIPLWVLRRGVHNLVFNDTFANPIDQLNKEYVRLFDAGVAQCYPNTALRGSFVAAEVNEILDPMVVNASWDMGLLFNATMYFRKGTVRVPADAYNALVRYVFDRNNNELGKSGLFLSPHQQNPFSACFKNNCHPKGICVELGPNAYRCECSAGQRDLNPADPGRKCVPTQGYNECERDEDNECSENARCIDLEFLYKCECLRGYTDAAPKGSVPGSLCMLDYCSDVNYCPGNSTCVNTALQAECHCNNGYTDIRRSESRLSMGLSPDQYCLSIRDVDECALGLHNCSTYATCTNLPDGYTCQCPAGWEDGNPELPGRICASKLCAQCSEHGSCIPDPANSTNVVCQCFDGYSGTFCEVTPSALPLVLAILLALLFLLLAICSLLFLCTKCRCFKRRRDFSTLDQSASSESGADFTSLYGGIPRAKLKSSSGADSADVHVARLANYLDDGLRIPRAQLGQDNSSLGSGSSEYTIREEIERRVITDVTRTEEIVTDVDVHESGHSPATATTAAAASSTARTQFNVFQPGAGTSVNVRSGAGRAEEQERGESVAEFANSRGAWGASANGARAAEHRRHGRNVEERHNGAFAMEERSLGGEFSAEDMNIYDKNTVMSRHHEFHPMDGGVERFSNELSTTKTTKKSREMRK</sequence>
<dbReference type="InterPro" id="IPR000742">
    <property type="entry name" value="EGF"/>
</dbReference>
<keyword evidence="1 8" id="KW-0245">EGF-like domain</keyword>
<dbReference type="InterPro" id="IPR036465">
    <property type="entry name" value="vWFA_dom_sf"/>
</dbReference>
<feature type="domain" description="EGF-like" evidence="12">
    <location>
        <begin position="1411"/>
        <end position="1449"/>
    </location>
</feature>
<dbReference type="Proteomes" id="UP000887572">
    <property type="component" value="Unplaced"/>
</dbReference>
<feature type="domain" description="EGF-like" evidence="12">
    <location>
        <begin position="2000"/>
        <end position="2040"/>
    </location>
</feature>
<evidence type="ECO:0000256" key="10">
    <source>
        <dbReference type="SAM" id="Phobius"/>
    </source>
</evidence>
<dbReference type="PROSITE" id="PS50068">
    <property type="entry name" value="LDLRA_2"/>
    <property type="match status" value="2"/>
</dbReference>
<evidence type="ECO:0000256" key="5">
    <source>
        <dbReference type="ARBA" id="ARBA00022989"/>
    </source>
</evidence>
<feature type="domain" description="EGF-like" evidence="12">
    <location>
        <begin position="630"/>
        <end position="669"/>
    </location>
</feature>
<feature type="domain" description="EGF-like" evidence="12">
    <location>
        <begin position="732"/>
        <end position="778"/>
    </location>
</feature>
<dbReference type="Pfam" id="PF12661">
    <property type="entry name" value="hEGF"/>
    <property type="match status" value="2"/>
</dbReference>
<feature type="domain" description="EGF-like" evidence="12">
    <location>
        <begin position="1899"/>
        <end position="1938"/>
    </location>
</feature>
<dbReference type="PROSITE" id="PS00010">
    <property type="entry name" value="ASX_HYDROXYL"/>
    <property type="match status" value="31"/>
</dbReference>
<keyword evidence="10" id="KW-0472">Membrane</keyword>
<organism evidence="14 15">
    <name type="scientific">Globodera rostochiensis</name>
    <name type="common">Golden nematode worm</name>
    <name type="synonym">Heterodera rostochiensis</name>
    <dbReference type="NCBI Taxonomy" id="31243"/>
    <lineage>
        <taxon>Eukaryota</taxon>
        <taxon>Metazoa</taxon>
        <taxon>Ecdysozoa</taxon>
        <taxon>Nematoda</taxon>
        <taxon>Chromadorea</taxon>
        <taxon>Rhabditida</taxon>
        <taxon>Tylenchina</taxon>
        <taxon>Tylenchomorpha</taxon>
        <taxon>Tylenchoidea</taxon>
        <taxon>Heteroderidae</taxon>
        <taxon>Heteroderinae</taxon>
        <taxon>Globodera</taxon>
    </lineage>
</organism>
<dbReference type="PROSITE" id="PS00022">
    <property type="entry name" value="EGF_1"/>
    <property type="match status" value="1"/>
</dbReference>
<proteinExistence type="predicted"/>
<feature type="domain" description="EGF-like" evidence="12">
    <location>
        <begin position="1005"/>
        <end position="1041"/>
    </location>
</feature>
<evidence type="ECO:0000256" key="8">
    <source>
        <dbReference type="PROSITE-ProRule" id="PRU00076"/>
    </source>
</evidence>
<evidence type="ECO:0000256" key="9">
    <source>
        <dbReference type="SAM" id="MobiDB-lite"/>
    </source>
</evidence>
<feature type="domain" description="EGF-like" evidence="12">
    <location>
        <begin position="3631"/>
        <end position="3669"/>
    </location>
</feature>
<dbReference type="PROSITE" id="PS01186">
    <property type="entry name" value="EGF_2"/>
    <property type="match status" value="2"/>
</dbReference>
<evidence type="ECO:0000313" key="14">
    <source>
        <dbReference type="Proteomes" id="UP000887572"/>
    </source>
</evidence>
<feature type="domain" description="EGF-like" evidence="12">
    <location>
        <begin position="2157"/>
        <end position="2196"/>
    </location>
</feature>
<feature type="domain" description="SEA" evidence="11">
    <location>
        <begin position="3176"/>
        <end position="3301"/>
    </location>
</feature>
<dbReference type="Gene3D" id="2.90.20.10">
    <property type="entry name" value="Plasmodium vivax P25 domain"/>
    <property type="match status" value="1"/>
</dbReference>
<dbReference type="InterPro" id="IPR057353">
    <property type="entry name" value="TNFR_nem"/>
</dbReference>
<feature type="domain" description="EGF-like" evidence="12">
    <location>
        <begin position="2862"/>
        <end position="2906"/>
    </location>
</feature>
<dbReference type="PANTHER" id="PTHR24039:SF40">
    <property type="entry name" value="TRANSMEMBRANE MATRIX RECEPTOR MUP-4"/>
    <property type="match status" value="1"/>
</dbReference>
<dbReference type="SMART" id="SM00181">
    <property type="entry name" value="EGF"/>
    <property type="match status" value="49"/>
</dbReference>
<feature type="domain" description="EGF-like" evidence="12">
    <location>
        <begin position="1363"/>
        <end position="1399"/>
    </location>
</feature>
<feature type="domain" description="EGF-like" evidence="12">
    <location>
        <begin position="3063"/>
        <end position="3102"/>
    </location>
</feature>
<name>A0A914GXX1_GLORO</name>
<dbReference type="Pfam" id="PF00092">
    <property type="entry name" value="VWA"/>
    <property type="match status" value="1"/>
</dbReference>
<feature type="region of interest" description="Disordered" evidence="9">
    <location>
        <begin position="3975"/>
        <end position="4002"/>
    </location>
</feature>
<dbReference type="InterPro" id="IPR001881">
    <property type="entry name" value="EGF-like_Ca-bd_dom"/>
</dbReference>
<feature type="domain" description="EGF-like" evidence="12">
    <location>
        <begin position="2918"/>
        <end position="2957"/>
    </location>
</feature>
<dbReference type="SUPFAM" id="SSF57184">
    <property type="entry name" value="Growth factor receptor domain"/>
    <property type="match status" value="5"/>
</dbReference>